<name>A0ABP9BWE9_9GAMM</name>
<proteinExistence type="predicted"/>
<keyword evidence="1" id="KW-0732">Signal</keyword>
<evidence type="ECO:0000256" key="1">
    <source>
        <dbReference type="SAM" id="SignalP"/>
    </source>
</evidence>
<gene>
    <name evidence="2" type="ORF">GCM10023307_30060</name>
</gene>
<organism evidence="2 3">
    <name type="scientific">Lysobacter hankyongensis</name>
    <dbReference type="NCBI Taxonomy" id="1176535"/>
    <lineage>
        <taxon>Bacteria</taxon>
        <taxon>Pseudomonadati</taxon>
        <taxon>Pseudomonadota</taxon>
        <taxon>Gammaproteobacteria</taxon>
        <taxon>Lysobacterales</taxon>
        <taxon>Lysobacteraceae</taxon>
        <taxon>Lysobacter</taxon>
    </lineage>
</organism>
<feature type="signal peptide" evidence="1">
    <location>
        <begin position="1"/>
        <end position="25"/>
    </location>
</feature>
<evidence type="ECO:0000313" key="3">
    <source>
        <dbReference type="Proteomes" id="UP001499959"/>
    </source>
</evidence>
<dbReference type="RefSeq" id="WP_345304161.1">
    <property type="nucleotide sequence ID" value="NZ_BAABJE010000015.1"/>
</dbReference>
<keyword evidence="3" id="KW-1185">Reference proteome</keyword>
<dbReference type="Proteomes" id="UP001499959">
    <property type="component" value="Unassembled WGS sequence"/>
</dbReference>
<sequence length="84" mass="8943">MRKLSTLLASAAFAAGLAISLDTLALPYPQPGQEMVVTYYGSAAKTTVVGVRSYHSGCDVHHTSWGSTSAYSTISYYGCVDPEY</sequence>
<reference evidence="3" key="1">
    <citation type="journal article" date="2019" name="Int. J. Syst. Evol. Microbiol.">
        <title>The Global Catalogue of Microorganisms (GCM) 10K type strain sequencing project: providing services to taxonomists for standard genome sequencing and annotation.</title>
        <authorList>
            <consortium name="The Broad Institute Genomics Platform"/>
            <consortium name="The Broad Institute Genome Sequencing Center for Infectious Disease"/>
            <person name="Wu L."/>
            <person name="Ma J."/>
        </authorList>
    </citation>
    <scope>NUCLEOTIDE SEQUENCE [LARGE SCALE GENOMIC DNA]</scope>
    <source>
        <strain evidence="3">JCM 18204</strain>
    </source>
</reference>
<accession>A0ABP9BWE9</accession>
<protein>
    <submittedName>
        <fullName evidence="2">Uncharacterized protein</fullName>
    </submittedName>
</protein>
<dbReference type="EMBL" id="BAABJE010000015">
    <property type="protein sequence ID" value="GAA4801473.1"/>
    <property type="molecule type" value="Genomic_DNA"/>
</dbReference>
<comment type="caution">
    <text evidence="2">The sequence shown here is derived from an EMBL/GenBank/DDBJ whole genome shotgun (WGS) entry which is preliminary data.</text>
</comment>
<feature type="chain" id="PRO_5047398697" evidence="1">
    <location>
        <begin position="26"/>
        <end position="84"/>
    </location>
</feature>
<evidence type="ECO:0000313" key="2">
    <source>
        <dbReference type="EMBL" id="GAA4801473.1"/>
    </source>
</evidence>